<dbReference type="RefSeq" id="XP_029238719.1">
    <property type="nucleotide sequence ID" value="XM_029381455.1"/>
</dbReference>
<dbReference type="Pfam" id="PF13812">
    <property type="entry name" value="PPR_3"/>
    <property type="match status" value="1"/>
</dbReference>
<proteinExistence type="predicted"/>
<reference evidence="1 2" key="1">
    <citation type="journal article" date="2018" name="BMC Genomics">
        <title>Genomic comparison of Trypanosoma conorhini and Trypanosoma rangeli to Trypanosoma cruzi strains of high and low virulence.</title>
        <authorList>
            <person name="Bradwell K.R."/>
            <person name="Koparde V.N."/>
            <person name="Matveyev A.V."/>
            <person name="Serrano M.G."/>
            <person name="Alves J.M."/>
            <person name="Parikh H."/>
            <person name="Huang B."/>
            <person name="Lee V."/>
            <person name="Espinosa-Alvarez O."/>
            <person name="Ortiz P.A."/>
            <person name="Costa-Martins A.G."/>
            <person name="Teixeira M.M."/>
            <person name="Buck G.A."/>
        </authorList>
    </citation>
    <scope>NUCLEOTIDE SEQUENCE [LARGE SCALE GENOMIC DNA]</scope>
    <source>
        <strain evidence="1 2">AM80</strain>
    </source>
</reference>
<dbReference type="OMA" id="LIMVWSN"/>
<sequence>MPLLTLEQVLARSMRLPRKHMKPTAVPIANTQALGTSISSETSLGRNDKSVAKLFSLIEKDEETMTAGRPSIHQSHNLIRNSQDLLTYLNTAKRMRAWEDALLAFAEATKMLLIKQTEGRNGVSLILREGADRGVEGGEGVTANVAHLAVLLHTCAEAKQWDLVQQIGEIFRKQSPQTLIDAVSLLANTKKEDVSEGFHGRELALHFLQTRIPPGEQPVEAYNVCVAACEATLDWEGALTIVRFMGPNVFQNIGSTVVSSEKAVDVTSVGSTPEEVPSSVHAELKEESALSTFHPPTPDVVTYATLISVLEQSGKDALASEILQRLPPLEKEEITATYAALIHVWAEQKYRHHRRRF</sequence>
<dbReference type="Gene3D" id="1.25.40.10">
    <property type="entry name" value="Tetratricopeptide repeat domain"/>
    <property type="match status" value="1"/>
</dbReference>
<dbReference type="OrthoDB" id="272846at2759"/>
<protein>
    <submittedName>
        <fullName evidence="1">Uncharacterized protein</fullName>
    </submittedName>
</protein>
<organism evidence="1 2">
    <name type="scientific">Trypanosoma rangeli</name>
    <dbReference type="NCBI Taxonomy" id="5698"/>
    <lineage>
        <taxon>Eukaryota</taxon>
        <taxon>Discoba</taxon>
        <taxon>Euglenozoa</taxon>
        <taxon>Kinetoplastea</taxon>
        <taxon>Metakinetoplastina</taxon>
        <taxon>Trypanosomatida</taxon>
        <taxon>Trypanosomatidae</taxon>
        <taxon>Trypanosoma</taxon>
        <taxon>Herpetosoma</taxon>
    </lineage>
</organism>
<evidence type="ECO:0000313" key="2">
    <source>
        <dbReference type="Proteomes" id="UP000283634"/>
    </source>
</evidence>
<dbReference type="GeneID" id="40328464"/>
<dbReference type="Proteomes" id="UP000283634">
    <property type="component" value="Unassembled WGS sequence"/>
</dbReference>
<accession>A0A422NJ49</accession>
<gene>
    <name evidence="1" type="ORF">TraAM80_04531</name>
</gene>
<dbReference type="EMBL" id="MKGL01000133">
    <property type="protein sequence ID" value="RNF05491.1"/>
    <property type="molecule type" value="Genomic_DNA"/>
</dbReference>
<keyword evidence="2" id="KW-1185">Reference proteome</keyword>
<dbReference type="InterPro" id="IPR002885">
    <property type="entry name" value="PPR_rpt"/>
</dbReference>
<comment type="caution">
    <text evidence="1">The sequence shown here is derived from an EMBL/GenBank/DDBJ whole genome shotgun (WGS) entry which is preliminary data.</text>
</comment>
<dbReference type="InterPro" id="IPR011990">
    <property type="entry name" value="TPR-like_helical_dom_sf"/>
</dbReference>
<name>A0A422NJ49_TRYRA</name>
<dbReference type="AlphaFoldDB" id="A0A422NJ49"/>
<evidence type="ECO:0000313" key="1">
    <source>
        <dbReference type="EMBL" id="RNF05491.1"/>
    </source>
</evidence>